<sequence>MASEKTASSKSWFFPTSPRSPYKLQGELKLLKQLEGKPWGAETQQEFAKLLMESPDFEGKTSRSEAAFSGRDRATRAPRLLGFVHFPRRGQKGAFKFTEIGNIFIQSTPEEQALIFQRQIAKVQFRSPLHNNKGFGDMSIRPLIVMLRLLFELDSLSKHEIALFAITITSETKFNEHVAVIRQFRESLSNLSGLERKSYKKSFSEEWVGKIYEEDILAGRTKLRQGGDDFISKKFRT</sequence>
<organism evidence="2 3">
    <name type="scientific">Alkalimonas cellulosilytica</name>
    <dbReference type="NCBI Taxonomy" id="3058395"/>
    <lineage>
        <taxon>Bacteria</taxon>
        <taxon>Pseudomonadati</taxon>
        <taxon>Pseudomonadota</taxon>
        <taxon>Gammaproteobacteria</taxon>
        <taxon>Alkalimonas</taxon>
    </lineage>
</organism>
<feature type="region of interest" description="Disordered" evidence="1">
    <location>
        <begin position="1"/>
        <end position="20"/>
    </location>
</feature>
<name>A0ABU7JAE6_9GAMM</name>
<keyword evidence="2" id="KW-0378">Hydrolase</keyword>
<feature type="compositionally biased region" description="Polar residues" evidence="1">
    <location>
        <begin position="1"/>
        <end position="11"/>
    </location>
</feature>
<protein>
    <submittedName>
        <fullName evidence="2">AlwI family type II restriction endonuclease</fullName>
        <ecNumber evidence="2">3.1.21.-</ecNumber>
    </submittedName>
</protein>
<feature type="non-terminal residue" evidence="2">
    <location>
        <position position="237"/>
    </location>
</feature>
<dbReference type="EC" id="3.1.21.-" evidence="2"/>
<dbReference type="RefSeq" id="WP_330130414.1">
    <property type="nucleotide sequence ID" value="NZ_JAUHLI010000036.1"/>
</dbReference>
<gene>
    <name evidence="2" type="ORF">QWY20_18265</name>
</gene>
<dbReference type="GO" id="GO:0004519">
    <property type="term" value="F:endonuclease activity"/>
    <property type="evidence" value="ECO:0007669"/>
    <property type="project" value="UniProtKB-KW"/>
</dbReference>
<comment type="caution">
    <text evidence="2">The sequence shown here is derived from an EMBL/GenBank/DDBJ whole genome shotgun (WGS) entry which is preliminary data.</text>
</comment>
<dbReference type="Proteomes" id="UP001336314">
    <property type="component" value="Unassembled WGS sequence"/>
</dbReference>
<proteinExistence type="predicted"/>
<dbReference type="GO" id="GO:0016787">
    <property type="term" value="F:hydrolase activity"/>
    <property type="evidence" value="ECO:0007669"/>
    <property type="project" value="UniProtKB-KW"/>
</dbReference>
<keyword evidence="2" id="KW-0255">Endonuclease</keyword>
<reference evidence="2 3" key="1">
    <citation type="submission" date="2023-07" db="EMBL/GenBank/DDBJ databases">
        <title>Alkalimonas sp., MEB108 novel, alkaliphilic bacterium isolated from Lonar Lake, India.</title>
        <authorList>
            <person name="Joshi A."/>
            <person name="Thite S."/>
        </authorList>
    </citation>
    <scope>NUCLEOTIDE SEQUENCE [LARGE SCALE GENOMIC DNA]</scope>
    <source>
        <strain evidence="2 3">MEB108</strain>
    </source>
</reference>
<keyword evidence="2" id="KW-0540">Nuclease</keyword>
<dbReference type="InterPro" id="IPR018573">
    <property type="entry name" value="Restrct_endonuc_II_AlwI"/>
</dbReference>
<dbReference type="Pfam" id="PF09491">
    <property type="entry name" value="RE_AlwI"/>
    <property type="match status" value="1"/>
</dbReference>
<keyword evidence="3" id="KW-1185">Reference proteome</keyword>
<evidence type="ECO:0000313" key="3">
    <source>
        <dbReference type="Proteomes" id="UP001336314"/>
    </source>
</evidence>
<dbReference type="EMBL" id="JAUHLI010000036">
    <property type="protein sequence ID" value="MEE2003394.1"/>
    <property type="molecule type" value="Genomic_DNA"/>
</dbReference>
<accession>A0ABU7JAE6</accession>
<evidence type="ECO:0000313" key="2">
    <source>
        <dbReference type="EMBL" id="MEE2003394.1"/>
    </source>
</evidence>
<evidence type="ECO:0000256" key="1">
    <source>
        <dbReference type="SAM" id="MobiDB-lite"/>
    </source>
</evidence>